<reference evidence="3" key="1">
    <citation type="submission" date="2017-06" db="EMBL/GenBank/DDBJ databases">
        <title>Herbaspirillum phytohormonus sp. nov., isolated from the root nodule of Robinia pseudoacacia in lead-zinc mine.</title>
        <authorList>
            <person name="Fan M."/>
            <person name="Lin Y."/>
        </authorList>
    </citation>
    <scope>NUCLEOTIDE SEQUENCE [LARGE SCALE GENOMIC DNA]</scope>
    <source>
        <strain evidence="3">SC-089</strain>
    </source>
</reference>
<accession>A0A225MD51</accession>
<dbReference type="Proteomes" id="UP000214603">
    <property type="component" value="Unassembled WGS sequence"/>
</dbReference>
<evidence type="ECO:0000313" key="2">
    <source>
        <dbReference type="EMBL" id="OWT59227.1"/>
    </source>
</evidence>
<keyword evidence="3" id="KW-1185">Reference proteome</keyword>
<sequence length="61" mass="6984">MDADAPPEPVGIINRGGNKWQIVFYKKIISFLYGGGRRVASAQTGLPRRRQARQRMTRKLR</sequence>
<comment type="caution">
    <text evidence="2">The sequence shown here is derived from an EMBL/GenBank/DDBJ whole genome shotgun (WGS) entry which is preliminary data.</text>
</comment>
<gene>
    <name evidence="2" type="ORF">CEY11_13695</name>
</gene>
<proteinExistence type="predicted"/>
<protein>
    <submittedName>
        <fullName evidence="2">Uncharacterized protein</fullName>
    </submittedName>
</protein>
<feature type="compositionally biased region" description="Basic residues" evidence="1">
    <location>
        <begin position="47"/>
        <end position="61"/>
    </location>
</feature>
<feature type="region of interest" description="Disordered" evidence="1">
    <location>
        <begin position="42"/>
        <end position="61"/>
    </location>
</feature>
<evidence type="ECO:0000313" key="3">
    <source>
        <dbReference type="Proteomes" id="UP000214603"/>
    </source>
</evidence>
<name>A0A225MD51_9BURK</name>
<organism evidence="2 3">
    <name type="scientific">Candidimonas nitroreducens</name>
    <dbReference type="NCBI Taxonomy" id="683354"/>
    <lineage>
        <taxon>Bacteria</taxon>
        <taxon>Pseudomonadati</taxon>
        <taxon>Pseudomonadota</taxon>
        <taxon>Betaproteobacteria</taxon>
        <taxon>Burkholderiales</taxon>
        <taxon>Alcaligenaceae</taxon>
        <taxon>Candidimonas</taxon>
    </lineage>
</organism>
<dbReference type="EMBL" id="NJIH01000007">
    <property type="protein sequence ID" value="OWT59227.1"/>
    <property type="molecule type" value="Genomic_DNA"/>
</dbReference>
<dbReference type="AlphaFoldDB" id="A0A225MD51"/>
<evidence type="ECO:0000256" key="1">
    <source>
        <dbReference type="SAM" id="MobiDB-lite"/>
    </source>
</evidence>